<dbReference type="InterPro" id="IPR055210">
    <property type="entry name" value="CtpA/B_N"/>
</dbReference>
<proteinExistence type="inferred from homology"/>
<comment type="caution">
    <text evidence="8">The sequence shown here is derived from an EMBL/GenBank/DDBJ whole genome shotgun (WGS) entry which is preliminary data.</text>
</comment>
<dbReference type="CDD" id="cd06782">
    <property type="entry name" value="cpPDZ_CPP-like"/>
    <property type="match status" value="1"/>
</dbReference>
<dbReference type="Pfam" id="PF03572">
    <property type="entry name" value="Peptidase_S41"/>
    <property type="match status" value="1"/>
</dbReference>
<dbReference type="EMBL" id="VMRY01000003">
    <property type="protein sequence ID" value="TVT60007.1"/>
    <property type="molecule type" value="Genomic_DNA"/>
</dbReference>
<evidence type="ECO:0000313" key="9">
    <source>
        <dbReference type="Proteomes" id="UP000317355"/>
    </source>
</evidence>
<dbReference type="Gene3D" id="3.30.750.44">
    <property type="match status" value="1"/>
</dbReference>
<feature type="compositionally biased region" description="Basic and acidic residues" evidence="6">
    <location>
        <begin position="354"/>
        <end position="363"/>
    </location>
</feature>
<dbReference type="Gene3D" id="2.30.42.10">
    <property type="match status" value="1"/>
</dbReference>
<dbReference type="SMART" id="SM00245">
    <property type="entry name" value="TSPc"/>
    <property type="match status" value="1"/>
</dbReference>
<dbReference type="NCBIfam" id="TIGR00225">
    <property type="entry name" value="prc"/>
    <property type="match status" value="1"/>
</dbReference>
<dbReference type="InterPro" id="IPR001478">
    <property type="entry name" value="PDZ"/>
</dbReference>
<dbReference type="GO" id="GO:0006508">
    <property type="term" value="P:proteolysis"/>
    <property type="evidence" value="ECO:0007669"/>
    <property type="project" value="UniProtKB-KW"/>
</dbReference>
<comment type="similarity">
    <text evidence="1 5">Belongs to the peptidase S41A family.</text>
</comment>
<evidence type="ECO:0000256" key="3">
    <source>
        <dbReference type="ARBA" id="ARBA00022801"/>
    </source>
</evidence>
<dbReference type="FunFam" id="2.30.42.10:FF:000063">
    <property type="entry name" value="Peptidase, S41 family"/>
    <property type="match status" value="1"/>
</dbReference>
<evidence type="ECO:0000256" key="2">
    <source>
        <dbReference type="ARBA" id="ARBA00022670"/>
    </source>
</evidence>
<evidence type="ECO:0000256" key="5">
    <source>
        <dbReference type="RuleBase" id="RU004404"/>
    </source>
</evidence>
<organism evidence="8 9">
    <name type="scientific">Sedimenticola thiotaurini</name>
    <dbReference type="NCBI Taxonomy" id="1543721"/>
    <lineage>
        <taxon>Bacteria</taxon>
        <taxon>Pseudomonadati</taxon>
        <taxon>Pseudomonadota</taxon>
        <taxon>Gammaproteobacteria</taxon>
        <taxon>Chromatiales</taxon>
        <taxon>Sedimenticolaceae</taxon>
        <taxon>Sedimenticola</taxon>
    </lineage>
</organism>
<evidence type="ECO:0000313" key="8">
    <source>
        <dbReference type="EMBL" id="TVT60007.1"/>
    </source>
</evidence>
<protein>
    <submittedName>
        <fullName evidence="8">S41 family peptidase</fullName>
    </submittedName>
</protein>
<dbReference type="InterPro" id="IPR005151">
    <property type="entry name" value="Tail-specific_protease"/>
</dbReference>
<keyword evidence="4 5" id="KW-0720">Serine protease</keyword>
<dbReference type="STRING" id="1543721.AAY24_12775"/>
<dbReference type="GO" id="GO:0004175">
    <property type="term" value="F:endopeptidase activity"/>
    <property type="evidence" value="ECO:0007669"/>
    <property type="project" value="TreeGrafter"/>
</dbReference>
<dbReference type="PANTHER" id="PTHR32060:SF30">
    <property type="entry name" value="CARBOXY-TERMINAL PROCESSING PROTEASE CTPA"/>
    <property type="match status" value="1"/>
</dbReference>
<dbReference type="SUPFAM" id="SSF52096">
    <property type="entry name" value="ClpP/crotonase"/>
    <property type="match status" value="1"/>
</dbReference>
<dbReference type="Proteomes" id="UP000317355">
    <property type="component" value="Unassembled WGS sequence"/>
</dbReference>
<evidence type="ECO:0000256" key="4">
    <source>
        <dbReference type="ARBA" id="ARBA00022825"/>
    </source>
</evidence>
<dbReference type="SUPFAM" id="SSF50156">
    <property type="entry name" value="PDZ domain-like"/>
    <property type="match status" value="1"/>
</dbReference>
<dbReference type="GO" id="GO:0008236">
    <property type="term" value="F:serine-type peptidase activity"/>
    <property type="evidence" value="ECO:0007669"/>
    <property type="project" value="UniProtKB-KW"/>
</dbReference>
<dbReference type="PANTHER" id="PTHR32060">
    <property type="entry name" value="TAIL-SPECIFIC PROTEASE"/>
    <property type="match status" value="1"/>
</dbReference>
<gene>
    <name evidence="8" type="ORF">FHK82_02015</name>
</gene>
<evidence type="ECO:0000256" key="1">
    <source>
        <dbReference type="ARBA" id="ARBA00009179"/>
    </source>
</evidence>
<sequence length="416" mass="44861">MSPMAEEPKQPLPMQELRAFAEIFGRIKENYVEPVEDKVLLEHAIRGMLAGLDPHSSYLNAEEFSDLQEGTSGEFGGLGIEVGQEDGFVKVISPIDDTPAQRAGVKAGDLIIRLDEKPVKGMSLEEAVTLMRGKPGSEVVLTIAREGVEKPLRITIVRDVIKVASVKGRMLEEGFAYIRLSHFQARTTEDMLKKISQLKASSKDGIKGLVLDLRNNPGGILNGAVAISDAFLTDGIVVYTQGRTEESRLDFNAAPDDVLEGAPIVVLVNGGSASASEIVAGALQDHKRAVIMGSQTFGKGSVQTIIPVTKTAAVKLTTARYFTPSGRSIQGEGIKPDILLSDAELVPKEANEATRIKESDLAGHLENGNGKKQATDQKTGKKQPTEEAEKAAMENDYQLNEALNLLKGLSIFNSWE</sequence>
<dbReference type="InterPro" id="IPR004447">
    <property type="entry name" value="Peptidase_S41A"/>
</dbReference>
<accession>A0A558DG44</accession>
<dbReference type="Pfam" id="PF22694">
    <property type="entry name" value="CtpB_N-like"/>
    <property type="match status" value="1"/>
</dbReference>
<dbReference type="Gene3D" id="3.90.226.10">
    <property type="entry name" value="2-enoyl-CoA Hydratase, Chain A, domain 1"/>
    <property type="match status" value="1"/>
</dbReference>
<dbReference type="AlphaFoldDB" id="A0A558DG44"/>
<dbReference type="GO" id="GO:0007165">
    <property type="term" value="P:signal transduction"/>
    <property type="evidence" value="ECO:0007669"/>
    <property type="project" value="TreeGrafter"/>
</dbReference>
<dbReference type="FunFam" id="3.90.226.10:FF:000029">
    <property type="entry name" value="Peptidase, S41 family"/>
    <property type="match status" value="1"/>
</dbReference>
<feature type="domain" description="PDZ" evidence="7">
    <location>
        <begin position="64"/>
        <end position="146"/>
    </location>
</feature>
<name>A0A558DG44_9GAMM</name>
<feature type="compositionally biased region" description="Basic and acidic residues" evidence="6">
    <location>
        <begin position="373"/>
        <end position="393"/>
    </location>
</feature>
<dbReference type="CDD" id="cd07560">
    <property type="entry name" value="Peptidase_S41_CPP"/>
    <property type="match status" value="1"/>
</dbReference>
<dbReference type="InterPro" id="IPR036034">
    <property type="entry name" value="PDZ_sf"/>
</dbReference>
<evidence type="ECO:0000259" key="7">
    <source>
        <dbReference type="PROSITE" id="PS50106"/>
    </source>
</evidence>
<feature type="region of interest" description="Disordered" evidence="6">
    <location>
        <begin position="354"/>
        <end position="394"/>
    </location>
</feature>
<dbReference type="PROSITE" id="PS50106">
    <property type="entry name" value="PDZ"/>
    <property type="match status" value="1"/>
</dbReference>
<dbReference type="Pfam" id="PF13180">
    <property type="entry name" value="PDZ_2"/>
    <property type="match status" value="1"/>
</dbReference>
<evidence type="ECO:0000256" key="6">
    <source>
        <dbReference type="SAM" id="MobiDB-lite"/>
    </source>
</evidence>
<keyword evidence="2 5" id="KW-0645">Protease</keyword>
<dbReference type="GO" id="GO:0030288">
    <property type="term" value="C:outer membrane-bounded periplasmic space"/>
    <property type="evidence" value="ECO:0007669"/>
    <property type="project" value="TreeGrafter"/>
</dbReference>
<dbReference type="SMART" id="SM00228">
    <property type="entry name" value="PDZ"/>
    <property type="match status" value="1"/>
</dbReference>
<reference evidence="8 9" key="1">
    <citation type="submission" date="2019-07" db="EMBL/GenBank/DDBJ databases">
        <title>The pathways for chlorine oxyanion respiration interact through the shared metabolite chlorate.</title>
        <authorList>
            <person name="Barnum T.P."/>
            <person name="Cheng Y."/>
            <person name="Hill K.A."/>
            <person name="Lucas L.N."/>
            <person name="Carlson H.K."/>
            <person name="Coates J.D."/>
        </authorList>
    </citation>
    <scope>NUCLEOTIDE SEQUENCE [LARGE SCALE GENOMIC DNA]</scope>
    <source>
        <strain evidence="8">BK-3</strain>
    </source>
</reference>
<dbReference type="InterPro" id="IPR029045">
    <property type="entry name" value="ClpP/crotonase-like_dom_sf"/>
</dbReference>
<keyword evidence="3 5" id="KW-0378">Hydrolase</keyword>